<dbReference type="Proteomes" id="UP000601435">
    <property type="component" value="Unassembled WGS sequence"/>
</dbReference>
<dbReference type="Gene3D" id="3.30.70.1620">
    <property type="match status" value="1"/>
</dbReference>
<keyword evidence="5" id="KW-0175">Coiled coil</keyword>
<evidence type="ECO:0000256" key="6">
    <source>
        <dbReference type="SAM" id="MobiDB-lite"/>
    </source>
</evidence>
<evidence type="ECO:0000259" key="7">
    <source>
        <dbReference type="SMART" id="SM00968"/>
    </source>
</evidence>
<dbReference type="Pfam" id="PF06470">
    <property type="entry name" value="SMC_hinge"/>
    <property type="match status" value="1"/>
</dbReference>
<dbReference type="PANTHER" id="PTHR18937">
    <property type="entry name" value="STRUCTURAL MAINTENANCE OF CHROMOSOMES SMC FAMILY MEMBER"/>
    <property type="match status" value="1"/>
</dbReference>
<dbReference type="InterPro" id="IPR036277">
    <property type="entry name" value="SMC_hinge_sf"/>
</dbReference>
<feature type="region of interest" description="Disordered" evidence="6">
    <location>
        <begin position="1"/>
        <end position="26"/>
    </location>
</feature>
<feature type="domain" description="SMC hinge" evidence="7">
    <location>
        <begin position="85"/>
        <end position="204"/>
    </location>
</feature>
<dbReference type="SMART" id="SM00968">
    <property type="entry name" value="SMC_hinge"/>
    <property type="match status" value="1"/>
</dbReference>
<dbReference type="AlphaFoldDB" id="A0A812Q3K7"/>
<evidence type="ECO:0000256" key="5">
    <source>
        <dbReference type="SAM" id="Coils"/>
    </source>
</evidence>
<dbReference type="GO" id="GO:0003677">
    <property type="term" value="F:DNA binding"/>
    <property type="evidence" value="ECO:0007669"/>
    <property type="project" value="TreeGrafter"/>
</dbReference>
<dbReference type="GO" id="GO:0007062">
    <property type="term" value="P:sister chromatid cohesion"/>
    <property type="evidence" value="ECO:0007669"/>
    <property type="project" value="TreeGrafter"/>
</dbReference>
<dbReference type="GO" id="GO:0005524">
    <property type="term" value="F:ATP binding"/>
    <property type="evidence" value="ECO:0007669"/>
    <property type="project" value="InterPro"/>
</dbReference>
<evidence type="ECO:0000256" key="1">
    <source>
        <dbReference type="ARBA" id="ARBA00022618"/>
    </source>
</evidence>
<keyword evidence="3" id="KW-0539">Nucleus</keyword>
<name>A0A812Q3K7_9DINO</name>
<protein>
    <submittedName>
        <fullName evidence="8">SMC1 protein</fullName>
    </submittedName>
</protein>
<dbReference type="Gene3D" id="1.20.1060.20">
    <property type="match status" value="1"/>
</dbReference>
<feature type="non-terminal residue" evidence="8">
    <location>
        <position position="1"/>
    </location>
</feature>
<sequence length="232" mass="25694">VEDLRASAQSARAVHESSAAEAAQKKGEAQELAGKCQALRESRRQLESERRQILEEIQDITATERQIEMERRLTRVCTDLSHAVPGVFGRVVKLCNPVQKRFRVAVNVALNGHLDAVVTQTVDGARSCVQHLKDGMMAPLTFLPLDNLKSMVMDRRLHEALQGRMKLRPALSCISFESPLSRAFDFLLSDVVIADSLDDGREFVFGVLKELGLKCRVVTLSGEVISRDGNLA</sequence>
<evidence type="ECO:0000313" key="8">
    <source>
        <dbReference type="EMBL" id="CAE7369269.1"/>
    </source>
</evidence>
<accession>A0A812Q3K7</accession>
<dbReference type="SUPFAM" id="SSF75553">
    <property type="entry name" value="Smc hinge domain"/>
    <property type="match status" value="1"/>
</dbReference>
<dbReference type="PANTHER" id="PTHR18937:SF12">
    <property type="entry name" value="STRUCTURAL MAINTENANCE OF CHROMOSOMES PROTEIN"/>
    <property type="match status" value="1"/>
</dbReference>
<keyword evidence="2" id="KW-0498">Mitosis</keyword>
<dbReference type="GO" id="GO:0008278">
    <property type="term" value="C:cohesin complex"/>
    <property type="evidence" value="ECO:0007669"/>
    <property type="project" value="TreeGrafter"/>
</dbReference>
<keyword evidence="4" id="KW-0131">Cell cycle</keyword>
<evidence type="ECO:0000313" key="9">
    <source>
        <dbReference type="Proteomes" id="UP000601435"/>
    </source>
</evidence>
<dbReference type="EMBL" id="CAJNJA010015821">
    <property type="protein sequence ID" value="CAE7369269.1"/>
    <property type="molecule type" value="Genomic_DNA"/>
</dbReference>
<feature type="non-terminal residue" evidence="8">
    <location>
        <position position="232"/>
    </location>
</feature>
<comment type="caution">
    <text evidence="8">The sequence shown here is derived from an EMBL/GenBank/DDBJ whole genome shotgun (WGS) entry which is preliminary data.</text>
</comment>
<keyword evidence="9" id="KW-1185">Reference proteome</keyword>
<reference evidence="8" key="1">
    <citation type="submission" date="2021-02" db="EMBL/GenBank/DDBJ databases">
        <authorList>
            <person name="Dougan E. K."/>
            <person name="Rhodes N."/>
            <person name="Thang M."/>
            <person name="Chan C."/>
        </authorList>
    </citation>
    <scope>NUCLEOTIDE SEQUENCE</scope>
</reference>
<dbReference type="OrthoDB" id="5575062at2759"/>
<proteinExistence type="predicted"/>
<evidence type="ECO:0000256" key="2">
    <source>
        <dbReference type="ARBA" id="ARBA00022776"/>
    </source>
</evidence>
<dbReference type="InterPro" id="IPR010935">
    <property type="entry name" value="SMC_hinge"/>
</dbReference>
<keyword evidence="1" id="KW-0132">Cell division</keyword>
<gene>
    <name evidence="8" type="primary">SMC1</name>
    <name evidence="8" type="ORF">SNEC2469_LOCUS9902</name>
</gene>
<feature type="coiled-coil region" evidence="5">
    <location>
        <begin position="29"/>
        <end position="66"/>
    </location>
</feature>
<evidence type="ECO:0000256" key="3">
    <source>
        <dbReference type="ARBA" id="ARBA00023242"/>
    </source>
</evidence>
<organism evidence="8 9">
    <name type="scientific">Symbiodinium necroappetens</name>
    <dbReference type="NCBI Taxonomy" id="1628268"/>
    <lineage>
        <taxon>Eukaryota</taxon>
        <taxon>Sar</taxon>
        <taxon>Alveolata</taxon>
        <taxon>Dinophyceae</taxon>
        <taxon>Suessiales</taxon>
        <taxon>Symbiodiniaceae</taxon>
        <taxon>Symbiodinium</taxon>
    </lineage>
</organism>
<dbReference type="GO" id="GO:0051301">
    <property type="term" value="P:cell division"/>
    <property type="evidence" value="ECO:0007669"/>
    <property type="project" value="UniProtKB-KW"/>
</dbReference>
<evidence type="ECO:0000256" key="4">
    <source>
        <dbReference type="ARBA" id="ARBA00023306"/>
    </source>
</evidence>
<dbReference type="GO" id="GO:0005634">
    <property type="term" value="C:nucleus"/>
    <property type="evidence" value="ECO:0007669"/>
    <property type="project" value="TreeGrafter"/>
</dbReference>